<dbReference type="PROSITE" id="PS51935">
    <property type="entry name" value="NLPC_P60"/>
    <property type="match status" value="1"/>
</dbReference>
<gene>
    <name evidence="6" type="ORF">KUA55_14830</name>
</gene>
<proteinExistence type="predicted"/>
<comment type="caution">
    <text evidence="6">The sequence shown here is derived from an EMBL/GenBank/DDBJ whole genome shotgun (WGS) entry which is preliminary data.</text>
</comment>
<name>A0ABS6TG95_9ENTE</name>
<dbReference type="PANTHER" id="PTHR47359">
    <property type="entry name" value="PEPTIDOGLYCAN DL-ENDOPEPTIDASE CWLO"/>
    <property type="match status" value="1"/>
</dbReference>
<dbReference type="Pfam" id="PF18885">
    <property type="entry name" value="DUF5648"/>
    <property type="match status" value="1"/>
</dbReference>
<reference evidence="6 7" key="1">
    <citation type="submission" date="2021-06" db="EMBL/GenBank/DDBJ databases">
        <title>Enterococcus alishanensis sp. nov., a novel lactic acid bacterium isolated from fresh coffee beans.</title>
        <authorList>
            <person name="Chen Y.-S."/>
        </authorList>
    </citation>
    <scope>NUCLEOTIDE SEQUENCE [LARGE SCALE GENOMIC DNA]</scope>
    <source>
        <strain evidence="6 7">ALS3</strain>
    </source>
</reference>
<dbReference type="InterPro" id="IPR000064">
    <property type="entry name" value="NLP_P60_dom"/>
</dbReference>
<dbReference type="RefSeq" id="WP_218327169.1">
    <property type="nucleotide sequence ID" value="NZ_JAHUZB010000007.1"/>
</dbReference>
<evidence type="ECO:0000256" key="2">
    <source>
        <dbReference type="ARBA" id="ARBA00022801"/>
    </source>
</evidence>
<keyword evidence="7" id="KW-1185">Reference proteome</keyword>
<accession>A0ABS6TG95</accession>
<evidence type="ECO:0000256" key="1">
    <source>
        <dbReference type="ARBA" id="ARBA00022670"/>
    </source>
</evidence>
<dbReference type="Pfam" id="PF00877">
    <property type="entry name" value="NLPC_P60"/>
    <property type="match status" value="1"/>
</dbReference>
<dbReference type="InterPro" id="IPR043708">
    <property type="entry name" value="DUF5648"/>
</dbReference>
<feature type="domain" description="NlpC/P60" evidence="5">
    <location>
        <begin position="90"/>
        <end position="215"/>
    </location>
</feature>
<evidence type="ECO:0000313" key="7">
    <source>
        <dbReference type="Proteomes" id="UP000774130"/>
    </source>
</evidence>
<feature type="signal peptide" evidence="4">
    <location>
        <begin position="1"/>
        <end position="24"/>
    </location>
</feature>
<dbReference type="InterPro" id="IPR051794">
    <property type="entry name" value="PG_Endopeptidase_C40"/>
</dbReference>
<dbReference type="EMBL" id="JAHUZB010000007">
    <property type="protein sequence ID" value="MBV7391953.1"/>
    <property type="molecule type" value="Genomic_DNA"/>
</dbReference>
<organism evidence="6 7">
    <name type="scientific">Enterococcus alishanensis</name>
    <dbReference type="NCBI Taxonomy" id="1303817"/>
    <lineage>
        <taxon>Bacteria</taxon>
        <taxon>Bacillati</taxon>
        <taxon>Bacillota</taxon>
        <taxon>Bacilli</taxon>
        <taxon>Lactobacillales</taxon>
        <taxon>Enterococcaceae</taxon>
        <taxon>Enterococcus</taxon>
    </lineage>
</organism>
<feature type="chain" id="PRO_5045370310" evidence="4">
    <location>
        <begin position="25"/>
        <end position="361"/>
    </location>
</feature>
<dbReference type="PANTHER" id="PTHR47359:SF3">
    <property type="entry name" value="NLP_P60 DOMAIN-CONTAINING PROTEIN-RELATED"/>
    <property type="match status" value="1"/>
</dbReference>
<keyword evidence="3" id="KW-0788">Thiol protease</keyword>
<sequence>MRLGMKSGLLVGLCLVGLQVQVGAVQSYASEVTSEQQPQITENQSNYEQEKQEALTAGYTLEQFEAIMAIPDFASDSTAQVFSATTRAAATDQQKVVNMAQAQVGKPFGWGAVGPNAFDASGLVQYVFKNAVNMSVPAPTTSQERVSRDVSMNALQPGDLLFWGNKGNSTNVAIYIDNGQYIHSPGPGQTVKVGQIAWYRPDFAKRVLTDTPKKRPSIDGQQANERYVFRLYNGYEGNHHYTQDLGEATNLQNVGWNYEGVGWAAPTTGDTVYRLYNPNNGRHFYTLSASERDWLVTVGWKSEGVSWNSGGSVPVYRVYNPNATGSQDSHVYTTNAGEKNNLVRLGWRDEGTAWYAVRSLQ</sequence>
<evidence type="ECO:0000259" key="5">
    <source>
        <dbReference type="PROSITE" id="PS51935"/>
    </source>
</evidence>
<evidence type="ECO:0000256" key="4">
    <source>
        <dbReference type="SAM" id="SignalP"/>
    </source>
</evidence>
<dbReference type="Proteomes" id="UP000774130">
    <property type="component" value="Unassembled WGS sequence"/>
</dbReference>
<keyword evidence="2" id="KW-0378">Hydrolase</keyword>
<protein>
    <submittedName>
        <fullName evidence="6">C40 family peptidase</fullName>
    </submittedName>
</protein>
<keyword evidence="1" id="KW-0645">Protease</keyword>
<evidence type="ECO:0000256" key="3">
    <source>
        <dbReference type="ARBA" id="ARBA00022807"/>
    </source>
</evidence>
<keyword evidence="4" id="KW-0732">Signal</keyword>
<evidence type="ECO:0000313" key="6">
    <source>
        <dbReference type="EMBL" id="MBV7391953.1"/>
    </source>
</evidence>